<reference evidence="1 2" key="1">
    <citation type="submission" date="2019-08" db="EMBL/GenBank/DDBJ databases">
        <title>Genomic characterization of a novel candidate phylum (ARYD3) from a high temperature, high salinity tertiary oil reservoir in north central Oklahoma, USA.</title>
        <authorList>
            <person name="Youssef N.H."/>
            <person name="Yadav A."/>
            <person name="Elshahed M.S."/>
        </authorList>
    </citation>
    <scope>NUCLEOTIDE SEQUENCE [LARGE SCALE GENOMIC DNA]</scope>
    <source>
        <strain evidence="1">ARYD1</strain>
    </source>
</reference>
<accession>A0A5D0MVQ8</accession>
<evidence type="ECO:0000313" key="2">
    <source>
        <dbReference type="Proteomes" id="UP000323337"/>
    </source>
</evidence>
<dbReference type="EMBL" id="VSIV01000023">
    <property type="protein sequence ID" value="TYB36234.1"/>
    <property type="molecule type" value="Genomic_DNA"/>
</dbReference>
<evidence type="ECO:0000313" key="1">
    <source>
        <dbReference type="EMBL" id="TYB36234.1"/>
    </source>
</evidence>
<gene>
    <name evidence="1" type="ORF">FXF49_00790</name>
</gene>
<dbReference type="Pfam" id="PF11853">
    <property type="entry name" value="DUF3373"/>
    <property type="match status" value="1"/>
</dbReference>
<feature type="non-terminal residue" evidence="1">
    <location>
        <position position="133"/>
    </location>
</feature>
<dbReference type="InterPro" id="IPR021803">
    <property type="entry name" value="DUF3373"/>
</dbReference>
<name>A0A5D0MVQ8_FLESI</name>
<sequence length="133" mass="15208">MYKAFGEATDVRFITVISIACHLDGNSASVPTDDSVHVERAYFVYRNRLYPVGRHFSFGRRSSNMVCQWECTKMRFRAVHLWHTLFSGISTVVHLDLIMKNILIHGILSPMLKFCYGQGFDGQWGTADPFNAQ</sequence>
<comment type="caution">
    <text evidence="1">The sequence shown here is derived from an EMBL/GenBank/DDBJ whole genome shotgun (WGS) entry which is preliminary data.</text>
</comment>
<organism evidence="1 2">
    <name type="scientific">Flexistipes sinusarabici</name>
    <dbReference type="NCBI Taxonomy" id="2352"/>
    <lineage>
        <taxon>Bacteria</taxon>
        <taxon>Pseudomonadati</taxon>
        <taxon>Deferribacterota</taxon>
        <taxon>Deferribacteres</taxon>
        <taxon>Deferribacterales</taxon>
        <taxon>Flexistipitaceae</taxon>
        <taxon>Flexistipes</taxon>
    </lineage>
</organism>
<proteinExistence type="predicted"/>
<dbReference type="RefSeq" id="WP_303700011.1">
    <property type="nucleotide sequence ID" value="NZ_VSIV01000023.1"/>
</dbReference>
<dbReference type="AlphaFoldDB" id="A0A5D0MVQ8"/>
<dbReference type="Proteomes" id="UP000323337">
    <property type="component" value="Unassembled WGS sequence"/>
</dbReference>
<protein>
    <submittedName>
        <fullName evidence="1">DUF3373 domain-containing protein</fullName>
    </submittedName>
</protein>